<comment type="caution">
    <text evidence="12">The sequence shown here is derived from an EMBL/GenBank/DDBJ whole genome shotgun (WGS) entry which is preliminary data.</text>
</comment>
<keyword evidence="3" id="KW-0964">Secreted</keyword>
<dbReference type="PROSITE" id="PS51318">
    <property type="entry name" value="TAT"/>
    <property type="match status" value="1"/>
</dbReference>
<feature type="region of interest" description="Disordered" evidence="10">
    <location>
        <begin position="29"/>
        <end position="55"/>
    </location>
</feature>
<accession>A0ABU0ZCL4</accession>
<comment type="subcellular location">
    <subcellularLocation>
        <location evidence="1">Secreted</location>
    </subcellularLocation>
</comment>
<evidence type="ECO:0000256" key="9">
    <source>
        <dbReference type="ARBA" id="ARBA00025250"/>
    </source>
</evidence>
<evidence type="ECO:0000256" key="2">
    <source>
        <dbReference type="ARBA" id="ARBA00010278"/>
    </source>
</evidence>
<evidence type="ECO:0000256" key="3">
    <source>
        <dbReference type="ARBA" id="ARBA00022525"/>
    </source>
</evidence>
<evidence type="ECO:0000256" key="4">
    <source>
        <dbReference type="ARBA" id="ARBA00022651"/>
    </source>
</evidence>
<dbReference type="InterPro" id="IPR029058">
    <property type="entry name" value="AB_hydrolase_fold"/>
</dbReference>
<proteinExistence type="inferred from homology"/>
<dbReference type="Gene3D" id="3.40.50.1820">
    <property type="entry name" value="alpha/beta hydrolase"/>
    <property type="match status" value="1"/>
</dbReference>
<evidence type="ECO:0000313" key="13">
    <source>
        <dbReference type="Proteomes" id="UP001230908"/>
    </source>
</evidence>
<evidence type="ECO:0000313" key="12">
    <source>
        <dbReference type="EMBL" id="MDQ7904804.1"/>
    </source>
</evidence>
<organism evidence="12 13">
    <name type="scientific">Phytohabitans maris</name>
    <dbReference type="NCBI Taxonomy" id="3071409"/>
    <lineage>
        <taxon>Bacteria</taxon>
        <taxon>Bacillati</taxon>
        <taxon>Actinomycetota</taxon>
        <taxon>Actinomycetes</taxon>
        <taxon>Micromonosporales</taxon>
        <taxon>Micromonosporaceae</taxon>
    </lineage>
</organism>
<dbReference type="InterPro" id="IPR006311">
    <property type="entry name" value="TAT_signal"/>
</dbReference>
<reference evidence="12 13" key="1">
    <citation type="submission" date="2023-08" db="EMBL/GenBank/DDBJ databases">
        <title>Phytohabitans sansha sp. nov., isolated from marine sediment.</title>
        <authorList>
            <person name="Zhao Y."/>
            <person name="Yi K."/>
        </authorList>
    </citation>
    <scope>NUCLEOTIDE SEQUENCE [LARGE SCALE GENOMIC DNA]</scope>
    <source>
        <strain evidence="12 13">ZYX-F-186</strain>
    </source>
</reference>
<feature type="signal peptide" evidence="11">
    <location>
        <begin position="1"/>
        <end position="34"/>
    </location>
</feature>
<gene>
    <name evidence="12" type="ORF">RB614_09755</name>
</gene>
<feature type="chain" id="PRO_5045606512" evidence="11">
    <location>
        <begin position="35"/>
        <end position="666"/>
    </location>
</feature>
<evidence type="ECO:0000256" key="11">
    <source>
        <dbReference type="SAM" id="SignalP"/>
    </source>
</evidence>
<keyword evidence="4" id="KW-0858">Xylan degradation</keyword>
<comment type="similarity">
    <text evidence="2">Belongs to the faeC family.</text>
</comment>
<dbReference type="SUPFAM" id="SSF53474">
    <property type="entry name" value="alpha/beta-Hydrolases"/>
    <property type="match status" value="1"/>
</dbReference>
<keyword evidence="7" id="KW-0119">Carbohydrate metabolism</keyword>
<keyword evidence="6" id="KW-0378">Hydrolase</keyword>
<dbReference type="PANTHER" id="PTHR38050">
    <property type="match status" value="1"/>
</dbReference>
<keyword evidence="8" id="KW-0624">Polysaccharide degradation</keyword>
<comment type="function">
    <text evidence="9">Involved in degradation of plant cell walls. Hydrolyzes the feruloyl-arabinose ester bond in arabinoxylans, and the feruloyl-galactose ester bond in pectin. Active against paranitrophenyl-acetate, methyl ferulate and wheat arabinoxylan.</text>
</comment>
<dbReference type="RefSeq" id="WP_308712073.1">
    <property type="nucleotide sequence ID" value="NZ_JAVHUY010000007.1"/>
</dbReference>
<keyword evidence="5 11" id="KW-0732">Signal</keyword>
<dbReference type="InterPro" id="IPR043595">
    <property type="entry name" value="FaeB/C/D"/>
</dbReference>
<name>A0ABU0ZCL4_9ACTN</name>
<dbReference type="EMBL" id="JAVHUY010000007">
    <property type="protein sequence ID" value="MDQ7904804.1"/>
    <property type="molecule type" value="Genomic_DNA"/>
</dbReference>
<keyword evidence="13" id="KW-1185">Reference proteome</keyword>
<evidence type="ECO:0000256" key="7">
    <source>
        <dbReference type="ARBA" id="ARBA00023277"/>
    </source>
</evidence>
<evidence type="ECO:0000256" key="8">
    <source>
        <dbReference type="ARBA" id="ARBA00023326"/>
    </source>
</evidence>
<evidence type="ECO:0000256" key="10">
    <source>
        <dbReference type="SAM" id="MobiDB-lite"/>
    </source>
</evidence>
<protein>
    <submittedName>
        <fullName evidence="12">PHB depolymerase family esterase</fullName>
    </submittedName>
</protein>
<evidence type="ECO:0000256" key="1">
    <source>
        <dbReference type="ARBA" id="ARBA00004613"/>
    </source>
</evidence>
<evidence type="ECO:0000256" key="5">
    <source>
        <dbReference type="ARBA" id="ARBA00022729"/>
    </source>
</evidence>
<dbReference type="Proteomes" id="UP001230908">
    <property type="component" value="Unassembled WGS sequence"/>
</dbReference>
<sequence>MNTIDRRQMLRATGTLALTAALATQAPAMSAAHAHGSGGQPGADPGEARPLDGRPFPAYDYSRANKLPKEMTGYWTKSFDIDGQPRTAKVYISPETPIRSYFTVIAVPDGITTSAFLRTSSWLDIARRRQEGLFVLEPGEGGWGAPANEAAYVEAAMAFYQSNRYFSIFGEHYLVGYGSGAPALEAWAVAHPLRVISQAYIDSAGLSTAYLSSYAAQEFGGETEGTYTDVVFPDGFDLIRYDQTVLPTWYIHPDQRSIGPSLAYWKRANDTVSTGARHGTLGTVYKQRRGSGRWMTSYAGPISQVAVHNRQSRPASTVSTSQIVDFLTTYTRYENFFAYGNQLFERADYAKLGVQVRTMMVEGFLREYLVYVPRSARKLWRTKAPVVFVWPGNSQTDKVFFDAAQWWKVAEREGCILVTICEQYSNTSVSVSHRDSVAFFRQLRDIMVSQYPVDPTRFYSTGQSAGSGVTQNLAIAFPEYFAAVASTSFTAAPSASGTVTLDGIEYPASSQTIPNYQIYGYGDLSFLAGGLWDDTENSLDSWARHHLRLNGLQLSDVDTLAGQRSGWHDRFQTWTWHARDTHVPVLKLTKNLYRSHNTIPEESPLMWDFLKHYSRKVDTHGNVTRYYSRSGFRPPEDKKLIGAWGCRSADHGPAAVDGDCLAGDEG</sequence>
<evidence type="ECO:0000256" key="6">
    <source>
        <dbReference type="ARBA" id="ARBA00022801"/>
    </source>
</evidence>
<dbReference type="PANTHER" id="PTHR38050:SF1">
    <property type="entry name" value="FERULOYL ESTERASE C"/>
    <property type="match status" value="1"/>
</dbReference>